<dbReference type="AlphaFoldDB" id="A0A512MGQ9"/>
<comment type="caution">
    <text evidence="1">The sequence shown here is derived from an EMBL/GenBank/DDBJ whole genome shotgun (WGS) entry which is preliminary data.</text>
</comment>
<dbReference type="EMBL" id="BKAG01000063">
    <property type="protein sequence ID" value="GEP45942.1"/>
    <property type="molecule type" value="Genomic_DNA"/>
</dbReference>
<organism evidence="1 2">
    <name type="scientific">Brevifollis gellanilyticus</name>
    <dbReference type="NCBI Taxonomy" id="748831"/>
    <lineage>
        <taxon>Bacteria</taxon>
        <taxon>Pseudomonadati</taxon>
        <taxon>Verrucomicrobiota</taxon>
        <taxon>Verrucomicrobiia</taxon>
        <taxon>Verrucomicrobiales</taxon>
        <taxon>Verrucomicrobiaceae</taxon>
    </lineage>
</organism>
<name>A0A512MGQ9_9BACT</name>
<evidence type="ECO:0000313" key="2">
    <source>
        <dbReference type="Proteomes" id="UP000321577"/>
    </source>
</evidence>
<evidence type="ECO:0000313" key="1">
    <source>
        <dbReference type="EMBL" id="GEP45942.1"/>
    </source>
</evidence>
<proteinExistence type="predicted"/>
<keyword evidence="2" id="KW-1185">Reference proteome</keyword>
<gene>
    <name evidence="1" type="ORF">BGE01nite_52330</name>
</gene>
<accession>A0A512MGQ9</accession>
<sequence length="173" mass="19169">MQAMNLKFDHWREELIFTGNIVQDDDESVPQDEKERRFNRYVELLGSVTGAEGLETLVAVVDSLQAEQDYGAYQRTYNTLWCFPPNVAAEGLVTALPGLIQRRHDCAGNILAALGNATSGSSYGVLLAFRQALASTSQQARTAIMDFITREEHDGWLDGRRKGVIRPAAPQPT</sequence>
<dbReference type="Proteomes" id="UP000321577">
    <property type="component" value="Unassembled WGS sequence"/>
</dbReference>
<protein>
    <submittedName>
        <fullName evidence="1">Uncharacterized protein</fullName>
    </submittedName>
</protein>
<reference evidence="1 2" key="1">
    <citation type="submission" date="2019-07" db="EMBL/GenBank/DDBJ databases">
        <title>Whole genome shotgun sequence of Brevifollis gellanilyticus NBRC 108608.</title>
        <authorList>
            <person name="Hosoyama A."/>
            <person name="Uohara A."/>
            <person name="Ohji S."/>
            <person name="Ichikawa N."/>
        </authorList>
    </citation>
    <scope>NUCLEOTIDE SEQUENCE [LARGE SCALE GENOMIC DNA]</scope>
    <source>
        <strain evidence="1 2">NBRC 108608</strain>
    </source>
</reference>